<proteinExistence type="predicted"/>
<comment type="caution">
    <text evidence="1">The sequence shown here is derived from an EMBL/GenBank/DDBJ whole genome shotgun (WGS) entry which is preliminary data.</text>
</comment>
<dbReference type="EMBL" id="AMZH03001951">
    <property type="protein sequence ID" value="RRT77367.1"/>
    <property type="molecule type" value="Genomic_DNA"/>
</dbReference>
<dbReference type="AlphaFoldDB" id="A0A427AM75"/>
<sequence length="156" mass="16304">MSSWLSSSRVRKDVCAASVDGFGCVDSKGGLPGNPRLVDPLIPRSDSHVLHQGLSRQCGCLDSAPPAIKLAIRSPVLECGSQELKSPLVIVLPGCLLSSLRVEGLVRGCLMDGLAPYHYAMLRCRVVTDGFEGGSPGSQSVTLPSPRGVEGFLGAC</sequence>
<organism evidence="1 2">
    <name type="scientific">Ensete ventricosum</name>
    <name type="common">Abyssinian banana</name>
    <name type="synonym">Musa ensete</name>
    <dbReference type="NCBI Taxonomy" id="4639"/>
    <lineage>
        <taxon>Eukaryota</taxon>
        <taxon>Viridiplantae</taxon>
        <taxon>Streptophyta</taxon>
        <taxon>Embryophyta</taxon>
        <taxon>Tracheophyta</taxon>
        <taxon>Spermatophyta</taxon>
        <taxon>Magnoliopsida</taxon>
        <taxon>Liliopsida</taxon>
        <taxon>Zingiberales</taxon>
        <taxon>Musaceae</taxon>
        <taxon>Ensete</taxon>
    </lineage>
</organism>
<evidence type="ECO:0000313" key="1">
    <source>
        <dbReference type="EMBL" id="RRT77367.1"/>
    </source>
</evidence>
<name>A0A427AM75_ENSVE</name>
<evidence type="ECO:0000313" key="2">
    <source>
        <dbReference type="Proteomes" id="UP000287651"/>
    </source>
</evidence>
<dbReference type="Proteomes" id="UP000287651">
    <property type="component" value="Unassembled WGS sequence"/>
</dbReference>
<gene>
    <name evidence="1" type="ORF">B296_00009539</name>
</gene>
<reference evidence="1 2" key="1">
    <citation type="journal article" date="2014" name="Agronomy (Basel)">
        <title>A Draft Genome Sequence for Ensete ventricosum, the Drought-Tolerant Tree Against Hunger.</title>
        <authorList>
            <person name="Harrison J."/>
            <person name="Moore K.A."/>
            <person name="Paszkiewicz K."/>
            <person name="Jones T."/>
            <person name="Grant M."/>
            <person name="Ambacheew D."/>
            <person name="Muzemil S."/>
            <person name="Studholme D.J."/>
        </authorList>
    </citation>
    <scope>NUCLEOTIDE SEQUENCE [LARGE SCALE GENOMIC DNA]</scope>
</reference>
<accession>A0A427AM75</accession>
<protein>
    <submittedName>
        <fullName evidence="1">Uncharacterized protein</fullName>
    </submittedName>
</protein>